<keyword evidence="4" id="KW-1185">Reference proteome</keyword>
<dbReference type="EMBL" id="JBHLSV010000005">
    <property type="protein sequence ID" value="MFC0673329.1"/>
    <property type="molecule type" value="Genomic_DNA"/>
</dbReference>
<comment type="caution">
    <text evidence="3">The sequence shown here is derived from an EMBL/GenBank/DDBJ whole genome shotgun (WGS) entry which is preliminary data.</text>
</comment>
<dbReference type="SUPFAM" id="SSF55729">
    <property type="entry name" value="Acyl-CoA N-acyltransferases (Nat)"/>
    <property type="match status" value="1"/>
</dbReference>
<feature type="compositionally biased region" description="Basic and acidic residues" evidence="1">
    <location>
        <begin position="153"/>
        <end position="171"/>
    </location>
</feature>
<evidence type="ECO:0000313" key="4">
    <source>
        <dbReference type="Proteomes" id="UP001589793"/>
    </source>
</evidence>
<dbReference type="InterPro" id="IPR000182">
    <property type="entry name" value="GNAT_dom"/>
</dbReference>
<evidence type="ECO:0000259" key="2">
    <source>
        <dbReference type="Pfam" id="PF00583"/>
    </source>
</evidence>
<dbReference type="Pfam" id="PF00583">
    <property type="entry name" value="Acetyltransf_1"/>
    <property type="match status" value="1"/>
</dbReference>
<name>A0ABV6R9V2_9MICO</name>
<feature type="region of interest" description="Disordered" evidence="1">
    <location>
        <begin position="153"/>
        <end position="189"/>
    </location>
</feature>
<proteinExistence type="predicted"/>
<dbReference type="Gene3D" id="3.40.630.30">
    <property type="match status" value="1"/>
</dbReference>
<accession>A0ABV6R9V2</accession>
<dbReference type="RefSeq" id="WP_376978814.1">
    <property type="nucleotide sequence ID" value="NZ_JBHLSV010000005.1"/>
</dbReference>
<organism evidence="3 4">
    <name type="scientific">Brachybacterium hainanense</name>
    <dbReference type="NCBI Taxonomy" id="1541174"/>
    <lineage>
        <taxon>Bacteria</taxon>
        <taxon>Bacillati</taxon>
        <taxon>Actinomycetota</taxon>
        <taxon>Actinomycetes</taxon>
        <taxon>Micrococcales</taxon>
        <taxon>Dermabacteraceae</taxon>
        <taxon>Brachybacterium</taxon>
    </lineage>
</organism>
<sequence>MPHETPDPAAARRFRRATAEDAARDGHRFTWLKPDGWRPGGVSLVLENPDGPAGRSVIGVGRAVPNAVHPGRDLVEVEVDEAHRRRGHGTALIHELGTYMRNPLSTKAEQDTERHAFLMSLGAYPYQVLPYLVVDLQHPGVGDWCAQIRAEHAGPEEDRTGDSSPGTRRDQASTAGDGGTAGEASPAVVRPWTAVDREQLIEAMTDRYAWQHASWSPTAPREVLRQEVGADFVARTHENGSFVVERGSRITAIADLYEAPVPGTRAEAAVEAVDPAAPWARADTALVLGALLEHLREQRVAEVDLDNHPTDPHAAPLLATLPRIETGTMDLLEIPTGLTGRLRELGLGR</sequence>
<evidence type="ECO:0000256" key="1">
    <source>
        <dbReference type="SAM" id="MobiDB-lite"/>
    </source>
</evidence>
<gene>
    <name evidence="3" type="ORF">ACFFF6_05080</name>
</gene>
<protein>
    <submittedName>
        <fullName evidence="3">GNAT family N-acetyltransferase</fullName>
    </submittedName>
</protein>
<dbReference type="Proteomes" id="UP001589793">
    <property type="component" value="Unassembled WGS sequence"/>
</dbReference>
<feature type="domain" description="N-acetyltransferase" evidence="2">
    <location>
        <begin position="54"/>
        <end position="103"/>
    </location>
</feature>
<evidence type="ECO:0000313" key="3">
    <source>
        <dbReference type="EMBL" id="MFC0673329.1"/>
    </source>
</evidence>
<dbReference type="InterPro" id="IPR016181">
    <property type="entry name" value="Acyl_CoA_acyltransferase"/>
</dbReference>
<reference evidence="3 4" key="1">
    <citation type="submission" date="2024-09" db="EMBL/GenBank/DDBJ databases">
        <authorList>
            <person name="Sun Q."/>
            <person name="Mori K."/>
        </authorList>
    </citation>
    <scope>NUCLEOTIDE SEQUENCE [LARGE SCALE GENOMIC DNA]</scope>
    <source>
        <strain evidence="3 4">CICC 10874</strain>
    </source>
</reference>